<keyword evidence="6 10" id="KW-0378">Hydrolase</keyword>
<dbReference type="InterPro" id="IPR002695">
    <property type="entry name" value="PurH-like"/>
</dbReference>
<dbReference type="CDD" id="cd01421">
    <property type="entry name" value="IMPCH"/>
    <property type="match status" value="1"/>
</dbReference>
<evidence type="ECO:0000256" key="4">
    <source>
        <dbReference type="ARBA" id="ARBA00022679"/>
    </source>
</evidence>
<dbReference type="GO" id="GO:0006189">
    <property type="term" value="P:'de novo' IMP biosynthetic process"/>
    <property type="evidence" value="ECO:0007669"/>
    <property type="project" value="UniProtKB-UniRule"/>
</dbReference>
<dbReference type="EC" id="2.1.2.3" evidence="10"/>
<dbReference type="eggNOG" id="COG0138">
    <property type="taxonomic scope" value="Bacteria"/>
</dbReference>
<sequence length="552" mass="58321">MPCATRTGTSPFSTDAKRTFGPMTDLHPVRRALLSVSDKTGLIELGKALAERGVELLSTGGTAKALRDAGLEVKDVSEVTGFPEMMDGRVKTLHPMVHGGLLALRDNDTHVAAMNEHGIGAIDLLVVNLYPFEATVAKGAGYDECVENIDIGGPAMIRAASKNHAFVNVVVDVQDYDTLLAELAANDGQTSYAFRQKLAQTAYARTAAYDTAVSNWMADALAAEAPRRRRAFAGELKQTLRYGENSHQTAAFYTDGSGRPGVATAVQHQGKELSYNNINDTDAAFELVAEFDPAEGAACAIIKHANPCGVARGTTLLDAYKAAFDCDRTSAFGGIVALNQPLDAETAQEITGIFTEVVIAPGASDEARAIFAAKKNLRLLTTEALPDVSAGGKTVRQVAGGLLVQDKDNGFVGMDDLKVVTQKAPTEDQMRDLLFAWKVAKHVKSNAIVYVKDGATVGVGAGQMSRVDSALIAAKKAERMADALGLQQPLTIGSAVASDAFFPFPDGLMEAAQAGATCVIQPGGSMRDDEVIAAADEAGLAMVFTGMRHFRH</sequence>
<dbReference type="STRING" id="985054.SAMN05444358_104247"/>
<evidence type="ECO:0000256" key="3">
    <source>
        <dbReference type="ARBA" id="ARBA00007667"/>
    </source>
</evidence>
<dbReference type="PANTHER" id="PTHR11692">
    <property type="entry name" value="BIFUNCTIONAL PURINE BIOSYNTHESIS PROTEIN PURH"/>
    <property type="match status" value="1"/>
</dbReference>
<dbReference type="EMBL" id="FNNP01000004">
    <property type="protein sequence ID" value="SDX31228.1"/>
    <property type="molecule type" value="Genomic_DNA"/>
</dbReference>
<evidence type="ECO:0000256" key="7">
    <source>
        <dbReference type="ARBA" id="ARBA00023268"/>
    </source>
</evidence>
<evidence type="ECO:0000256" key="10">
    <source>
        <dbReference type="HAMAP-Rule" id="MF_00139"/>
    </source>
</evidence>
<dbReference type="PIRSF" id="PIRSF000414">
    <property type="entry name" value="AICARFT_IMPCHas"/>
    <property type="match status" value="1"/>
</dbReference>
<evidence type="ECO:0000313" key="13">
    <source>
        <dbReference type="Proteomes" id="UP000183400"/>
    </source>
</evidence>
<dbReference type="GO" id="GO:0003937">
    <property type="term" value="F:IMP cyclohydrolase activity"/>
    <property type="evidence" value="ECO:0007669"/>
    <property type="project" value="UniProtKB-UniRule"/>
</dbReference>
<evidence type="ECO:0000256" key="5">
    <source>
        <dbReference type="ARBA" id="ARBA00022755"/>
    </source>
</evidence>
<dbReference type="FunFam" id="3.40.140.20:FF:000001">
    <property type="entry name" value="Bifunctional purine biosynthesis protein PurH"/>
    <property type="match status" value="1"/>
</dbReference>
<keyword evidence="4 10" id="KW-0808">Transferase</keyword>
<keyword evidence="7 10" id="KW-0511">Multifunctional enzyme</keyword>
<dbReference type="InterPro" id="IPR024051">
    <property type="entry name" value="AICAR_Tfase_dup_dom_sf"/>
</dbReference>
<comment type="pathway">
    <text evidence="2 10">Purine metabolism; IMP biosynthesis via de novo pathway; 5-formamido-1-(5-phospho-D-ribosyl)imidazole-4-carboxamide from 5-amino-1-(5-phospho-D-ribosyl)imidazole-4-carboxamide (10-formyl THF route): step 1/1.</text>
</comment>
<dbReference type="GO" id="GO:0004643">
    <property type="term" value="F:phosphoribosylaminoimidazolecarboxamide formyltransferase activity"/>
    <property type="evidence" value="ECO:0007669"/>
    <property type="project" value="UniProtKB-UniRule"/>
</dbReference>
<evidence type="ECO:0000256" key="9">
    <source>
        <dbReference type="ARBA" id="ARBA00050687"/>
    </source>
</evidence>
<organism evidence="12 13">
    <name type="scientific">Ruegeria halocynthiae</name>
    <dbReference type="NCBI Taxonomy" id="985054"/>
    <lineage>
        <taxon>Bacteria</taxon>
        <taxon>Pseudomonadati</taxon>
        <taxon>Pseudomonadota</taxon>
        <taxon>Alphaproteobacteria</taxon>
        <taxon>Rhodobacterales</taxon>
        <taxon>Roseobacteraceae</taxon>
        <taxon>Ruegeria</taxon>
    </lineage>
</organism>
<gene>
    <name evidence="10" type="primary">purH</name>
    <name evidence="12" type="ORF">SAMN05444358_104247</name>
</gene>
<dbReference type="InterPro" id="IPR016193">
    <property type="entry name" value="Cytidine_deaminase-like"/>
</dbReference>
<dbReference type="InterPro" id="IPR011607">
    <property type="entry name" value="MGS-like_dom"/>
</dbReference>
<keyword evidence="5 10" id="KW-0658">Purine biosynthesis</keyword>
<dbReference type="GO" id="GO:0005829">
    <property type="term" value="C:cytosol"/>
    <property type="evidence" value="ECO:0007669"/>
    <property type="project" value="TreeGrafter"/>
</dbReference>
<dbReference type="SMART" id="SM00798">
    <property type="entry name" value="AICARFT_IMPCHas"/>
    <property type="match status" value="1"/>
</dbReference>
<dbReference type="SUPFAM" id="SSF52335">
    <property type="entry name" value="Methylglyoxal synthase-like"/>
    <property type="match status" value="1"/>
</dbReference>
<dbReference type="Pfam" id="PF02142">
    <property type="entry name" value="MGS"/>
    <property type="match status" value="1"/>
</dbReference>
<dbReference type="NCBIfam" id="TIGR00355">
    <property type="entry name" value="purH"/>
    <property type="match status" value="1"/>
</dbReference>
<evidence type="ECO:0000256" key="1">
    <source>
        <dbReference type="ARBA" id="ARBA00004844"/>
    </source>
</evidence>
<evidence type="ECO:0000256" key="8">
    <source>
        <dbReference type="ARBA" id="ARBA00050488"/>
    </source>
</evidence>
<dbReference type="Gene3D" id="3.40.140.20">
    <property type="match status" value="2"/>
</dbReference>
<feature type="domain" description="MGS-like" evidence="11">
    <location>
        <begin position="24"/>
        <end position="171"/>
    </location>
</feature>
<dbReference type="SUPFAM" id="SSF53927">
    <property type="entry name" value="Cytidine deaminase-like"/>
    <property type="match status" value="1"/>
</dbReference>
<dbReference type="SMART" id="SM00851">
    <property type="entry name" value="MGS"/>
    <property type="match status" value="1"/>
</dbReference>
<dbReference type="FunFam" id="3.40.50.1380:FF:000001">
    <property type="entry name" value="Bifunctional purine biosynthesis protein PurH"/>
    <property type="match status" value="1"/>
</dbReference>
<evidence type="ECO:0000259" key="11">
    <source>
        <dbReference type="PROSITE" id="PS51855"/>
    </source>
</evidence>
<dbReference type="HAMAP" id="MF_00139">
    <property type="entry name" value="PurH"/>
    <property type="match status" value="1"/>
</dbReference>
<name>A0A1H3APB6_9RHOB</name>
<dbReference type="FunFam" id="3.40.140.20:FF:000002">
    <property type="entry name" value="Bifunctional purine biosynthesis protein PurH"/>
    <property type="match status" value="1"/>
</dbReference>
<dbReference type="AlphaFoldDB" id="A0A1H3APB6"/>
<dbReference type="Pfam" id="PF01808">
    <property type="entry name" value="AICARFT_IMPCHas"/>
    <property type="match status" value="1"/>
</dbReference>
<evidence type="ECO:0000256" key="6">
    <source>
        <dbReference type="ARBA" id="ARBA00022801"/>
    </source>
</evidence>
<comment type="catalytic activity">
    <reaction evidence="8 10">
        <text>(6R)-10-formyltetrahydrofolate + 5-amino-1-(5-phospho-beta-D-ribosyl)imidazole-4-carboxamide = 5-formamido-1-(5-phospho-D-ribosyl)imidazole-4-carboxamide + (6S)-5,6,7,8-tetrahydrofolate</text>
        <dbReference type="Rhea" id="RHEA:22192"/>
        <dbReference type="ChEBI" id="CHEBI:57453"/>
        <dbReference type="ChEBI" id="CHEBI:58467"/>
        <dbReference type="ChEBI" id="CHEBI:58475"/>
        <dbReference type="ChEBI" id="CHEBI:195366"/>
        <dbReference type="EC" id="2.1.2.3"/>
    </reaction>
</comment>
<dbReference type="Proteomes" id="UP000183400">
    <property type="component" value="Unassembled WGS sequence"/>
</dbReference>
<accession>A0A1H3APB6</accession>
<dbReference type="NCBIfam" id="NF002049">
    <property type="entry name" value="PRK00881.1"/>
    <property type="match status" value="1"/>
</dbReference>
<dbReference type="EC" id="3.5.4.10" evidence="10"/>
<comment type="domain">
    <text evidence="10">The IMP cyclohydrolase activity resides in the N-terminal region.</text>
</comment>
<dbReference type="UniPathway" id="UPA00074">
    <property type="reaction ID" value="UER00133"/>
</dbReference>
<comment type="pathway">
    <text evidence="1 10">Purine metabolism; IMP biosynthesis via de novo pathway; IMP from 5-formamido-1-(5-phospho-D-ribosyl)imidazole-4-carboxamide: step 1/1.</text>
</comment>
<protein>
    <recommendedName>
        <fullName evidence="10">Bifunctional purine biosynthesis protein PurH</fullName>
    </recommendedName>
    <domain>
        <recommendedName>
            <fullName evidence="10">Phosphoribosylaminoimidazolecarboxamide formyltransferase</fullName>
            <ecNumber evidence="10">2.1.2.3</ecNumber>
        </recommendedName>
        <alternativeName>
            <fullName evidence="10">AICAR transformylase</fullName>
        </alternativeName>
    </domain>
    <domain>
        <recommendedName>
            <fullName evidence="10">IMP cyclohydrolase</fullName>
            <ecNumber evidence="10">3.5.4.10</ecNumber>
        </recommendedName>
        <alternativeName>
            <fullName evidence="10">ATIC</fullName>
        </alternativeName>
        <alternativeName>
            <fullName evidence="10">IMP synthase</fullName>
        </alternativeName>
        <alternativeName>
            <fullName evidence="10">Inosinicase</fullName>
        </alternativeName>
    </domain>
</protein>
<dbReference type="PANTHER" id="PTHR11692:SF0">
    <property type="entry name" value="BIFUNCTIONAL PURINE BIOSYNTHESIS PROTEIN ATIC"/>
    <property type="match status" value="1"/>
</dbReference>
<comment type="similarity">
    <text evidence="3 10">Belongs to the PurH family.</text>
</comment>
<evidence type="ECO:0000313" key="12">
    <source>
        <dbReference type="EMBL" id="SDX31228.1"/>
    </source>
</evidence>
<comment type="catalytic activity">
    <reaction evidence="9 10">
        <text>IMP + H2O = 5-formamido-1-(5-phospho-D-ribosyl)imidazole-4-carboxamide</text>
        <dbReference type="Rhea" id="RHEA:18445"/>
        <dbReference type="ChEBI" id="CHEBI:15377"/>
        <dbReference type="ChEBI" id="CHEBI:58053"/>
        <dbReference type="ChEBI" id="CHEBI:58467"/>
        <dbReference type="EC" id="3.5.4.10"/>
    </reaction>
</comment>
<dbReference type="Gene3D" id="3.40.50.1380">
    <property type="entry name" value="Methylglyoxal synthase-like domain"/>
    <property type="match status" value="1"/>
</dbReference>
<dbReference type="InterPro" id="IPR036914">
    <property type="entry name" value="MGS-like_dom_sf"/>
</dbReference>
<keyword evidence="13" id="KW-1185">Reference proteome</keyword>
<dbReference type="PROSITE" id="PS51855">
    <property type="entry name" value="MGS"/>
    <property type="match status" value="1"/>
</dbReference>
<proteinExistence type="inferred from homology"/>
<evidence type="ECO:0000256" key="2">
    <source>
        <dbReference type="ARBA" id="ARBA00004954"/>
    </source>
</evidence>
<reference evidence="13" key="1">
    <citation type="submission" date="2016-10" db="EMBL/GenBank/DDBJ databases">
        <authorList>
            <person name="Varghese N."/>
            <person name="Submissions S."/>
        </authorList>
    </citation>
    <scope>NUCLEOTIDE SEQUENCE [LARGE SCALE GENOMIC DNA]</scope>
    <source>
        <strain evidence="13">DSM 27839</strain>
    </source>
</reference>